<keyword evidence="2" id="KW-1185">Reference proteome</keyword>
<evidence type="ECO:0000313" key="1">
    <source>
        <dbReference type="EMBL" id="THG52693.1"/>
    </source>
</evidence>
<accession>A0AC61S5Z6</accession>
<protein>
    <submittedName>
        <fullName evidence="1">DUF2752 domain-containing protein</fullName>
    </submittedName>
</protein>
<reference evidence="1" key="1">
    <citation type="submission" date="2019-04" db="EMBL/GenBank/DDBJ databases">
        <title>Microbes associate with the intestines of laboratory mice.</title>
        <authorList>
            <person name="Navarre W."/>
            <person name="Wong E."/>
            <person name="Huang K.C."/>
            <person name="Tropini C."/>
            <person name="Ng K."/>
            <person name="Yu B."/>
        </authorList>
    </citation>
    <scope>NUCLEOTIDE SEQUENCE</scope>
    <source>
        <strain evidence="1">NM86_A22</strain>
    </source>
</reference>
<dbReference type="Proteomes" id="UP000305401">
    <property type="component" value="Unassembled WGS sequence"/>
</dbReference>
<proteinExistence type="predicted"/>
<name>A0AC61S5Z6_9BACT</name>
<organism evidence="1 2">
    <name type="scientific">Muribaculum caecicola</name>
    <dbReference type="NCBI Taxonomy" id="3038144"/>
    <lineage>
        <taxon>Bacteria</taxon>
        <taxon>Pseudomonadati</taxon>
        <taxon>Bacteroidota</taxon>
        <taxon>Bacteroidia</taxon>
        <taxon>Bacteroidales</taxon>
        <taxon>Muribaculaceae</taxon>
        <taxon>Muribaculum</taxon>
    </lineage>
</organism>
<gene>
    <name evidence="1" type="ORF">E5990_05005</name>
</gene>
<comment type="caution">
    <text evidence="1">The sequence shown here is derived from an EMBL/GenBank/DDBJ whole genome shotgun (WGS) entry which is preliminary data.</text>
</comment>
<dbReference type="EMBL" id="SSTG01000043">
    <property type="protein sequence ID" value="THG52693.1"/>
    <property type="molecule type" value="Genomic_DNA"/>
</dbReference>
<sequence length="129" mass="14501">MAVDVRRRVIMVCAAAVIFIVAAWFYFSFDPASTHLFPKCLFLQVTGFKCPGCGSQRAVHAILNGDMVTAWRMNAFLVAAIPVIAVMLVAELMRTRNRAFYKSVNSRVVVLSVLFLIVMWWVLRNIIGC</sequence>
<evidence type="ECO:0000313" key="2">
    <source>
        <dbReference type="Proteomes" id="UP000305401"/>
    </source>
</evidence>